<dbReference type="RefSeq" id="WP_376834038.1">
    <property type="nucleotide sequence ID" value="NZ_JBHLSW010000003.1"/>
</dbReference>
<organism evidence="1 2">
    <name type="scientific">Brevundimonas balnearis</name>
    <dbReference type="NCBI Taxonomy" id="1572858"/>
    <lineage>
        <taxon>Bacteria</taxon>
        <taxon>Pseudomonadati</taxon>
        <taxon>Pseudomonadota</taxon>
        <taxon>Alphaproteobacteria</taxon>
        <taxon>Caulobacterales</taxon>
        <taxon>Caulobacteraceae</taxon>
        <taxon>Brevundimonas</taxon>
    </lineage>
</organism>
<gene>
    <name evidence="1" type="ORF">ACFFGE_02680</name>
</gene>
<evidence type="ECO:0000313" key="2">
    <source>
        <dbReference type="Proteomes" id="UP001589906"/>
    </source>
</evidence>
<reference evidence="1 2" key="1">
    <citation type="submission" date="2024-09" db="EMBL/GenBank/DDBJ databases">
        <authorList>
            <person name="Sun Q."/>
            <person name="Mori K."/>
        </authorList>
    </citation>
    <scope>NUCLEOTIDE SEQUENCE [LARGE SCALE GENOMIC DNA]</scope>
    <source>
        <strain evidence="1 2">NCAIM B.02621</strain>
    </source>
</reference>
<dbReference type="EMBL" id="JBHLSW010000003">
    <property type="protein sequence ID" value="MFC0632779.1"/>
    <property type="molecule type" value="Genomic_DNA"/>
</dbReference>
<dbReference type="Proteomes" id="UP001589906">
    <property type="component" value="Unassembled WGS sequence"/>
</dbReference>
<proteinExistence type="predicted"/>
<name>A0ABV6R0U6_9CAUL</name>
<keyword evidence="2" id="KW-1185">Reference proteome</keyword>
<accession>A0ABV6R0U6</accession>
<sequence>MADGALKLTLNDPLASRLTKRADAAGLSPEAFVSEVLARLLDEADRMDRPPTRPEDYEGPYVELEDALGQFSAELDRRLASRG</sequence>
<protein>
    <recommendedName>
        <fullName evidence="3">CopG family transcriptional regulator</fullName>
    </recommendedName>
</protein>
<evidence type="ECO:0008006" key="3">
    <source>
        <dbReference type="Google" id="ProtNLM"/>
    </source>
</evidence>
<evidence type="ECO:0000313" key="1">
    <source>
        <dbReference type="EMBL" id="MFC0632779.1"/>
    </source>
</evidence>
<comment type="caution">
    <text evidence="1">The sequence shown here is derived from an EMBL/GenBank/DDBJ whole genome shotgun (WGS) entry which is preliminary data.</text>
</comment>